<organism evidence="1 2">
    <name type="scientific">Trichonephila clavipes</name>
    <name type="common">Golden silk orbweaver</name>
    <name type="synonym">Nephila clavipes</name>
    <dbReference type="NCBI Taxonomy" id="2585209"/>
    <lineage>
        <taxon>Eukaryota</taxon>
        <taxon>Metazoa</taxon>
        <taxon>Ecdysozoa</taxon>
        <taxon>Arthropoda</taxon>
        <taxon>Chelicerata</taxon>
        <taxon>Arachnida</taxon>
        <taxon>Araneae</taxon>
        <taxon>Araneomorphae</taxon>
        <taxon>Entelegynae</taxon>
        <taxon>Araneoidea</taxon>
        <taxon>Nephilidae</taxon>
        <taxon>Trichonephila</taxon>
    </lineage>
</organism>
<proteinExistence type="predicted"/>
<dbReference type="AlphaFoldDB" id="A0A8X7BHK3"/>
<keyword evidence="2" id="KW-1185">Reference proteome</keyword>
<sequence length="97" mass="11412">MDFTEINSRVKRGELFERIDRQNSRFRTAKSTIIKFGLHASFVELEPAKSALNEVKFEKRFTWEMQDVHHREFDKYGAAEKVLPCRPKAAKKLIAKN</sequence>
<dbReference type="EMBL" id="BMAU01021398">
    <property type="protein sequence ID" value="GFY31443.1"/>
    <property type="molecule type" value="Genomic_DNA"/>
</dbReference>
<protein>
    <submittedName>
        <fullName evidence="1">Uncharacterized protein</fullName>
    </submittedName>
</protein>
<accession>A0A8X7BHK3</accession>
<evidence type="ECO:0000313" key="1">
    <source>
        <dbReference type="EMBL" id="GFY31443.1"/>
    </source>
</evidence>
<reference evidence="1" key="1">
    <citation type="submission" date="2020-08" db="EMBL/GenBank/DDBJ databases">
        <title>Multicomponent nature underlies the extraordinary mechanical properties of spider dragline silk.</title>
        <authorList>
            <person name="Kono N."/>
            <person name="Nakamura H."/>
            <person name="Mori M."/>
            <person name="Yoshida Y."/>
            <person name="Ohtoshi R."/>
            <person name="Malay A.D."/>
            <person name="Moran D.A.P."/>
            <person name="Tomita M."/>
            <person name="Numata K."/>
            <person name="Arakawa K."/>
        </authorList>
    </citation>
    <scope>NUCLEOTIDE SEQUENCE</scope>
</reference>
<gene>
    <name evidence="1" type="ORF">TNCV_4990021</name>
</gene>
<evidence type="ECO:0000313" key="2">
    <source>
        <dbReference type="Proteomes" id="UP000887159"/>
    </source>
</evidence>
<dbReference type="Proteomes" id="UP000887159">
    <property type="component" value="Unassembled WGS sequence"/>
</dbReference>
<name>A0A8X7BHK3_TRICX</name>
<comment type="caution">
    <text evidence="1">The sequence shown here is derived from an EMBL/GenBank/DDBJ whole genome shotgun (WGS) entry which is preliminary data.</text>
</comment>